<evidence type="ECO:0000313" key="2">
    <source>
        <dbReference type="EMBL" id="CAF1308327.1"/>
    </source>
</evidence>
<dbReference type="Proteomes" id="UP000663889">
    <property type="component" value="Unassembled WGS sequence"/>
</dbReference>
<feature type="transmembrane region" description="Helical" evidence="1">
    <location>
        <begin position="43"/>
        <end position="69"/>
    </location>
</feature>
<proteinExistence type="predicted"/>
<organism evidence="3 4">
    <name type="scientific">Rotaria sordida</name>
    <dbReference type="NCBI Taxonomy" id="392033"/>
    <lineage>
        <taxon>Eukaryota</taxon>
        <taxon>Metazoa</taxon>
        <taxon>Spiralia</taxon>
        <taxon>Gnathifera</taxon>
        <taxon>Rotifera</taxon>
        <taxon>Eurotatoria</taxon>
        <taxon>Bdelloidea</taxon>
        <taxon>Philodinida</taxon>
        <taxon>Philodinidae</taxon>
        <taxon>Rotaria</taxon>
    </lineage>
</organism>
<name>A0A815HMN2_9BILA</name>
<dbReference type="Proteomes" id="UP000663882">
    <property type="component" value="Unassembled WGS sequence"/>
</dbReference>
<evidence type="ECO:0000313" key="3">
    <source>
        <dbReference type="EMBL" id="CAF1352729.1"/>
    </source>
</evidence>
<reference evidence="3" key="1">
    <citation type="submission" date="2021-02" db="EMBL/GenBank/DDBJ databases">
        <authorList>
            <person name="Nowell W R."/>
        </authorList>
    </citation>
    <scope>NUCLEOTIDE SEQUENCE</scope>
</reference>
<dbReference type="OrthoDB" id="10017513at2759"/>
<comment type="caution">
    <text evidence="3">The sequence shown here is derived from an EMBL/GenBank/DDBJ whole genome shotgun (WGS) entry which is preliminary data.</text>
</comment>
<dbReference type="EMBL" id="CAJNOU010002834">
    <property type="protein sequence ID" value="CAF1352729.1"/>
    <property type="molecule type" value="Genomic_DNA"/>
</dbReference>
<evidence type="ECO:0000256" key="1">
    <source>
        <dbReference type="SAM" id="Phobius"/>
    </source>
</evidence>
<dbReference type="AlphaFoldDB" id="A0A815HMN2"/>
<evidence type="ECO:0000313" key="4">
    <source>
        <dbReference type="Proteomes" id="UP000663889"/>
    </source>
</evidence>
<keyword evidence="1" id="KW-0472">Membrane</keyword>
<keyword evidence="1" id="KW-1133">Transmembrane helix</keyword>
<keyword evidence="1" id="KW-0812">Transmembrane</keyword>
<accession>A0A815HMN2</accession>
<dbReference type="EMBL" id="CAJNOO010002947">
    <property type="protein sequence ID" value="CAF1308327.1"/>
    <property type="molecule type" value="Genomic_DNA"/>
</dbReference>
<sequence length="97" mass="10788">MQPVTMLVFVLLTFRNVRQSRQRVSGTTGTQSNRSRKQFISMIFTQVIATGFIALPWAITLTGLINIIVKLISNGKINVETSDSSPNIMCTSKKLNN</sequence>
<protein>
    <submittedName>
        <fullName evidence="3">Uncharacterized protein</fullName>
    </submittedName>
</protein>
<gene>
    <name evidence="2" type="ORF">RFH988_LOCUS30108</name>
    <name evidence="3" type="ORF">SEV965_LOCUS28953</name>
</gene>